<reference evidence="2" key="1">
    <citation type="submission" date="2014-09" db="EMBL/GenBank/DDBJ databases">
        <authorList>
            <person name="Magalhaes I.L.F."/>
            <person name="Oliveira U."/>
            <person name="Santos F.R."/>
            <person name="Vidigal T.H.D.A."/>
            <person name="Brescovit A.D."/>
            <person name="Santos A.J."/>
        </authorList>
    </citation>
    <scope>NUCLEOTIDE SEQUENCE</scope>
    <source>
        <tissue evidence="2">Shoot tissue taken approximately 20 cm above the soil surface</tissue>
    </source>
</reference>
<dbReference type="EMBL" id="GBRH01218263">
    <property type="protein sequence ID" value="JAD79632.1"/>
    <property type="molecule type" value="Transcribed_RNA"/>
</dbReference>
<evidence type="ECO:0000256" key="1">
    <source>
        <dbReference type="SAM" id="SignalP"/>
    </source>
</evidence>
<name>A0A0A9D7D9_ARUDO</name>
<feature type="chain" id="PRO_5002063715" evidence="1">
    <location>
        <begin position="19"/>
        <end position="220"/>
    </location>
</feature>
<dbReference type="AlphaFoldDB" id="A0A0A9D7D9"/>
<evidence type="ECO:0000313" key="2">
    <source>
        <dbReference type="EMBL" id="JAD79632.1"/>
    </source>
</evidence>
<reference evidence="2" key="2">
    <citation type="journal article" date="2015" name="Data Brief">
        <title>Shoot transcriptome of the giant reed, Arundo donax.</title>
        <authorList>
            <person name="Barrero R.A."/>
            <person name="Guerrero F.D."/>
            <person name="Moolhuijzen P."/>
            <person name="Goolsby J.A."/>
            <person name="Tidwell J."/>
            <person name="Bellgard S.E."/>
            <person name="Bellgard M.I."/>
        </authorList>
    </citation>
    <scope>NUCLEOTIDE SEQUENCE</scope>
    <source>
        <tissue evidence="2">Shoot tissue taken approximately 20 cm above the soil surface</tissue>
    </source>
</reference>
<accession>A0A0A9D7D9</accession>
<organism evidence="2">
    <name type="scientific">Arundo donax</name>
    <name type="common">Giant reed</name>
    <name type="synonym">Donax arundinaceus</name>
    <dbReference type="NCBI Taxonomy" id="35708"/>
    <lineage>
        <taxon>Eukaryota</taxon>
        <taxon>Viridiplantae</taxon>
        <taxon>Streptophyta</taxon>
        <taxon>Embryophyta</taxon>
        <taxon>Tracheophyta</taxon>
        <taxon>Spermatophyta</taxon>
        <taxon>Magnoliopsida</taxon>
        <taxon>Liliopsida</taxon>
        <taxon>Poales</taxon>
        <taxon>Poaceae</taxon>
        <taxon>PACMAD clade</taxon>
        <taxon>Arundinoideae</taxon>
        <taxon>Arundineae</taxon>
        <taxon>Arundo</taxon>
    </lineage>
</organism>
<proteinExistence type="predicted"/>
<sequence>MIYGICLAMALTMQSALAVRCATPTTCPRTASLAPPPPAASPLNPSMHMSSSVSAALAHVCTLSTWNLASLPPPASFFCSSSPRRAMVSTDCRSIPTASPSMRTQSRAASAATGARWPAAAITFIAAVALRAPPSVTVSAAHAMRAGLEPTSAAYGASVASHRDGYSVPAHHELTKPASVEGAGRAVTAPHQHKATATRTSNETLRAAMACEHTQEWRST</sequence>
<feature type="signal peptide" evidence="1">
    <location>
        <begin position="1"/>
        <end position="18"/>
    </location>
</feature>
<keyword evidence="1" id="KW-0732">Signal</keyword>
<protein>
    <submittedName>
        <fullName evidence="2">Uncharacterized protein</fullName>
    </submittedName>
</protein>